<dbReference type="GO" id="GO:0005737">
    <property type="term" value="C:cytoplasm"/>
    <property type="evidence" value="ECO:0007669"/>
    <property type="project" value="UniProtKB-SubCell"/>
</dbReference>
<evidence type="ECO:0000313" key="11">
    <source>
        <dbReference type="Proteomes" id="UP000199308"/>
    </source>
</evidence>
<dbReference type="PANTHER" id="PTHR43033">
    <property type="entry name" value="TRNA(ILE)-LYSIDINE SYNTHASE-RELATED"/>
    <property type="match status" value="1"/>
</dbReference>
<comment type="domain">
    <text evidence="8">The N-terminal region contains the highly conserved SGGXDS motif, predicted to be a P-loop motif involved in ATP binding.</text>
</comment>
<dbReference type="Proteomes" id="UP000199308">
    <property type="component" value="Unassembled WGS sequence"/>
</dbReference>
<accession>A0A1H9ZTK5</accession>
<dbReference type="PANTHER" id="PTHR43033:SF1">
    <property type="entry name" value="TRNA(ILE)-LYSIDINE SYNTHASE-RELATED"/>
    <property type="match status" value="1"/>
</dbReference>
<dbReference type="Pfam" id="PF11734">
    <property type="entry name" value="TilS_C"/>
    <property type="match status" value="1"/>
</dbReference>
<dbReference type="NCBIfam" id="TIGR02432">
    <property type="entry name" value="lysidine_TilS_N"/>
    <property type="match status" value="1"/>
</dbReference>
<dbReference type="RefSeq" id="WP_093327536.1">
    <property type="nucleotide sequence ID" value="NZ_AP027363.1"/>
</dbReference>
<comment type="function">
    <text evidence="8">Ligates lysine onto the cytidine present at position 34 of the AUA codon-specific tRNA(Ile) that contains the anticodon CAU, in an ATP-dependent manner. Cytidine is converted to lysidine, thus changing the amino acid specificity of the tRNA from methionine to isoleucine.</text>
</comment>
<dbReference type="Pfam" id="PF01171">
    <property type="entry name" value="ATP_bind_3"/>
    <property type="match status" value="1"/>
</dbReference>
<dbReference type="InterPro" id="IPR012796">
    <property type="entry name" value="Lysidine-tRNA-synth_C"/>
</dbReference>
<keyword evidence="2 8" id="KW-0963">Cytoplasm</keyword>
<evidence type="ECO:0000256" key="3">
    <source>
        <dbReference type="ARBA" id="ARBA00022598"/>
    </source>
</evidence>
<keyword evidence="4 8" id="KW-0819">tRNA processing</keyword>
<name>A0A1H9ZTK5_THASX</name>
<dbReference type="EMBL" id="FOHK01000002">
    <property type="protein sequence ID" value="SES85099.1"/>
    <property type="molecule type" value="Genomic_DNA"/>
</dbReference>
<evidence type="ECO:0000256" key="1">
    <source>
        <dbReference type="ARBA" id="ARBA00004496"/>
    </source>
</evidence>
<dbReference type="InterPro" id="IPR012795">
    <property type="entry name" value="tRNA_Ile_lys_synt_N"/>
</dbReference>
<dbReference type="InterPro" id="IPR015262">
    <property type="entry name" value="tRNA_Ile_lys_synt_subst-bd"/>
</dbReference>
<evidence type="ECO:0000256" key="5">
    <source>
        <dbReference type="ARBA" id="ARBA00022741"/>
    </source>
</evidence>
<dbReference type="AlphaFoldDB" id="A0A1H9ZTK5"/>
<evidence type="ECO:0000313" key="10">
    <source>
        <dbReference type="EMBL" id="SES85099.1"/>
    </source>
</evidence>
<gene>
    <name evidence="8" type="primary">tilS</name>
    <name evidence="10" type="ORF">SAMN05660429_00584</name>
</gene>
<evidence type="ECO:0000256" key="2">
    <source>
        <dbReference type="ARBA" id="ARBA00022490"/>
    </source>
</evidence>
<dbReference type="Gene3D" id="3.40.50.620">
    <property type="entry name" value="HUPs"/>
    <property type="match status" value="1"/>
</dbReference>
<evidence type="ECO:0000256" key="7">
    <source>
        <dbReference type="ARBA" id="ARBA00048539"/>
    </source>
</evidence>
<dbReference type="SMART" id="SM00977">
    <property type="entry name" value="TilS_C"/>
    <property type="match status" value="1"/>
</dbReference>
<reference evidence="10 11" key="1">
    <citation type="submission" date="2016-10" db="EMBL/GenBank/DDBJ databases">
        <authorList>
            <person name="de Groot N.N."/>
        </authorList>
    </citation>
    <scope>NUCLEOTIDE SEQUENCE [LARGE SCALE GENOMIC DNA]</scope>
    <source>
        <strain evidence="10 11">DSM 19706</strain>
    </source>
</reference>
<comment type="similarity">
    <text evidence="8">Belongs to the tRNA(Ile)-lysidine synthase family.</text>
</comment>
<dbReference type="CDD" id="cd01992">
    <property type="entry name" value="TilS_N"/>
    <property type="match status" value="1"/>
</dbReference>
<dbReference type="SUPFAM" id="SSF56037">
    <property type="entry name" value="PheT/TilS domain"/>
    <property type="match status" value="1"/>
</dbReference>
<evidence type="ECO:0000256" key="6">
    <source>
        <dbReference type="ARBA" id="ARBA00022840"/>
    </source>
</evidence>
<dbReference type="Pfam" id="PF09179">
    <property type="entry name" value="TilS"/>
    <property type="match status" value="1"/>
</dbReference>
<organism evidence="10 11">
    <name type="scientific">Thalassotalea agarivorans</name>
    <name type="common">Thalassomonas agarivorans</name>
    <dbReference type="NCBI Taxonomy" id="349064"/>
    <lineage>
        <taxon>Bacteria</taxon>
        <taxon>Pseudomonadati</taxon>
        <taxon>Pseudomonadota</taxon>
        <taxon>Gammaproteobacteria</taxon>
        <taxon>Alteromonadales</taxon>
        <taxon>Colwelliaceae</taxon>
        <taxon>Thalassotalea</taxon>
    </lineage>
</organism>
<sequence length="450" mass="50821">MSIEQHLLSHFKPFAGRDVLVAHSGGVDSQVLLHALYQTNQQSGLNLHIRVCHINHGLSPQATQWQAFAQSQASALNVPFATESVKLERRNRESLEAVAREARYKAIAQHCNEQTIVVTAHHQDDQLETVLLALKRGSGVRGLSAMATHSSLYGLQVFRPLLLIDRSSIENYANEKQLSWVEDESNQDEAFDRNFIRHQVVPILKSRWPSILNTVSRSAHLCHEADTLLAEVAEEDMRFCRGEQVNALSISALKGLTHVRFNNLVRRFLSSQTGAFPSAAQLSQIYFQAIKGQSKQLEIGLGEYSVRVDKDDLIVTQCFQDVSDNVINVAEPQKSQQIVLPDYLGLLKLNEASRGSDANGGKTLDLLPPKDDEVMSIRFAHDNPKCLPDYRQRSRDLKKVLQELEIPSWKRKRIPFIYYNNQLVAVAGYFVCQPFMAKTDDRITLSWIKQ</sequence>
<comment type="subcellular location">
    <subcellularLocation>
        <location evidence="1 8">Cytoplasm</location>
    </subcellularLocation>
</comment>
<comment type="catalytic activity">
    <reaction evidence="7 8">
        <text>cytidine(34) in tRNA(Ile2) + L-lysine + ATP = lysidine(34) in tRNA(Ile2) + AMP + diphosphate + H(+)</text>
        <dbReference type="Rhea" id="RHEA:43744"/>
        <dbReference type="Rhea" id="RHEA-COMP:10625"/>
        <dbReference type="Rhea" id="RHEA-COMP:10670"/>
        <dbReference type="ChEBI" id="CHEBI:15378"/>
        <dbReference type="ChEBI" id="CHEBI:30616"/>
        <dbReference type="ChEBI" id="CHEBI:32551"/>
        <dbReference type="ChEBI" id="CHEBI:33019"/>
        <dbReference type="ChEBI" id="CHEBI:82748"/>
        <dbReference type="ChEBI" id="CHEBI:83665"/>
        <dbReference type="ChEBI" id="CHEBI:456215"/>
        <dbReference type="EC" id="6.3.4.19"/>
    </reaction>
</comment>
<dbReference type="InterPro" id="IPR014729">
    <property type="entry name" value="Rossmann-like_a/b/a_fold"/>
</dbReference>
<dbReference type="GO" id="GO:0032267">
    <property type="term" value="F:tRNA(Ile)-lysidine synthase activity"/>
    <property type="evidence" value="ECO:0007669"/>
    <property type="project" value="UniProtKB-EC"/>
</dbReference>
<keyword evidence="6 8" id="KW-0067">ATP-binding</keyword>
<feature type="domain" description="Lysidine-tRNA(Ile) synthetase C-terminal" evidence="9">
    <location>
        <begin position="375"/>
        <end position="447"/>
    </location>
</feature>
<dbReference type="NCBIfam" id="TIGR02433">
    <property type="entry name" value="lysidine_TilS_C"/>
    <property type="match status" value="1"/>
</dbReference>
<dbReference type="HAMAP" id="MF_01161">
    <property type="entry name" value="tRNA_Ile_lys_synt"/>
    <property type="match status" value="1"/>
</dbReference>
<dbReference type="SUPFAM" id="SSF82829">
    <property type="entry name" value="MesJ substrate recognition domain-like"/>
    <property type="match status" value="1"/>
</dbReference>
<feature type="binding site" evidence="8">
    <location>
        <begin position="24"/>
        <end position="29"/>
    </location>
    <ligand>
        <name>ATP</name>
        <dbReference type="ChEBI" id="CHEBI:30616"/>
    </ligand>
</feature>
<dbReference type="InterPro" id="IPR012094">
    <property type="entry name" value="tRNA_Ile_lys_synt"/>
</dbReference>
<dbReference type="OrthoDB" id="9807403at2"/>
<keyword evidence="5 8" id="KW-0547">Nucleotide-binding</keyword>
<dbReference type="GO" id="GO:0005524">
    <property type="term" value="F:ATP binding"/>
    <property type="evidence" value="ECO:0007669"/>
    <property type="project" value="UniProtKB-UniRule"/>
</dbReference>
<keyword evidence="11" id="KW-1185">Reference proteome</keyword>
<protein>
    <recommendedName>
        <fullName evidence="8">tRNA(Ile)-lysidine synthase</fullName>
        <ecNumber evidence="8">6.3.4.19</ecNumber>
    </recommendedName>
    <alternativeName>
        <fullName evidence="8">tRNA(Ile)-2-lysyl-cytidine synthase</fullName>
    </alternativeName>
    <alternativeName>
        <fullName evidence="8">tRNA(Ile)-lysidine synthetase</fullName>
    </alternativeName>
</protein>
<dbReference type="GO" id="GO:0006400">
    <property type="term" value="P:tRNA modification"/>
    <property type="evidence" value="ECO:0007669"/>
    <property type="project" value="UniProtKB-UniRule"/>
</dbReference>
<dbReference type="InterPro" id="IPR011063">
    <property type="entry name" value="TilS/TtcA_N"/>
</dbReference>
<evidence type="ECO:0000259" key="9">
    <source>
        <dbReference type="SMART" id="SM00977"/>
    </source>
</evidence>
<dbReference type="SUPFAM" id="SSF52402">
    <property type="entry name" value="Adenine nucleotide alpha hydrolases-like"/>
    <property type="match status" value="1"/>
</dbReference>
<dbReference type="Gene3D" id="1.20.59.20">
    <property type="match status" value="1"/>
</dbReference>
<evidence type="ECO:0000256" key="4">
    <source>
        <dbReference type="ARBA" id="ARBA00022694"/>
    </source>
</evidence>
<dbReference type="STRING" id="349064.SAMN05660429_00584"/>
<keyword evidence="3 8" id="KW-0436">Ligase</keyword>
<dbReference type="EC" id="6.3.4.19" evidence="8"/>
<evidence type="ECO:0000256" key="8">
    <source>
        <dbReference type="HAMAP-Rule" id="MF_01161"/>
    </source>
</evidence>
<proteinExistence type="inferred from homology"/>